<dbReference type="Pfam" id="PF00258">
    <property type="entry name" value="Flavodoxin_1"/>
    <property type="match status" value="1"/>
</dbReference>
<keyword evidence="7 8" id="KW-0249">Electron transport</keyword>
<dbReference type="NCBIfam" id="NF005246">
    <property type="entry name" value="PRK06756.1"/>
    <property type="match status" value="1"/>
</dbReference>
<dbReference type="Gene3D" id="3.40.50.360">
    <property type="match status" value="1"/>
</dbReference>
<accession>A0ABU5C1T9</accession>
<keyword evidence="6 8" id="KW-0288">FMN</keyword>
<dbReference type="InterPro" id="IPR029039">
    <property type="entry name" value="Flavoprotein-like_sf"/>
</dbReference>
<proteinExistence type="inferred from homology"/>
<organism evidence="10 11">
    <name type="scientific">Tigheibacillus halophilus</name>
    <dbReference type="NCBI Taxonomy" id="361280"/>
    <lineage>
        <taxon>Bacteria</taxon>
        <taxon>Bacillati</taxon>
        <taxon>Bacillota</taxon>
        <taxon>Bacilli</taxon>
        <taxon>Bacillales</taxon>
        <taxon>Bacillaceae</taxon>
        <taxon>Tigheibacillus</taxon>
    </lineage>
</organism>
<keyword evidence="4 8" id="KW-0813">Transport</keyword>
<evidence type="ECO:0000256" key="1">
    <source>
        <dbReference type="ARBA" id="ARBA00001917"/>
    </source>
</evidence>
<dbReference type="InterPro" id="IPR008254">
    <property type="entry name" value="Flavodoxin/NO_synth"/>
</dbReference>
<reference evidence="10 11" key="1">
    <citation type="submission" date="2023-10" db="EMBL/GenBank/DDBJ databases">
        <title>Virgibacillus halophilus 5B73C genome.</title>
        <authorList>
            <person name="Miliotis G."/>
            <person name="Sengupta P."/>
            <person name="Hameed A."/>
            <person name="Chuvochina M."/>
            <person name="Mcdonagh F."/>
            <person name="Simpson A.C."/>
            <person name="Singh N.K."/>
            <person name="Rekha P.D."/>
            <person name="Raman K."/>
            <person name="Hugenholtz P."/>
            <person name="Venkateswaran K."/>
        </authorList>
    </citation>
    <scope>NUCLEOTIDE SEQUENCE [LARGE SCALE GENOMIC DNA]</scope>
    <source>
        <strain evidence="10 11">5B73C</strain>
    </source>
</reference>
<evidence type="ECO:0000256" key="3">
    <source>
        <dbReference type="ARBA" id="ARBA00005267"/>
    </source>
</evidence>
<protein>
    <recommendedName>
        <fullName evidence="8">Flavodoxin</fullName>
    </recommendedName>
</protein>
<keyword evidence="11" id="KW-1185">Reference proteome</keyword>
<evidence type="ECO:0000256" key="8">
    <source>
        <dbReference type="RuleBase" id="RU367037"/>
    </source>
</evidence>
<dbReference type="RefSeq" id="WP_390356796.1">
    <property type="nucleotide sequence ID" value="NZ_JBHUIZ010000013.1"/>
</dbReference>
<feature type="domain" description="Flavodoxin-like" evidence="9">
    <location>
        <begin position="4"/>
        <end position="145"/>
    </location>
</feature>
<evidence type="ECO:0000256" key="6">
    <source>
        <dbReference type="ARBA" id="ARBA00022643"/>
    </source>
</evidence>
<evidence type="ECO:0000259" key="9">
    <source>
        <dbReference type="PROSITE" id="PS50902"/>
    </source>
</evidence>
<dbReference type="SUPFAM" id="SSF52218">
    <property type="entry name" value="Flavoproteins"/>
    <property type="match status" value="1"/>
</dbReference>
<evidence type="ECO:0000256" key="5">
    <source>
        <dbReference type="ARBA" id="ARBA00022630"/>
    </source>
</evidence>
<evidence type="ECO:0000313" key="10">
    <source>
        <dbReference type="EMBL" id="MDY0393271.1"/>
    </source>
</evidence>
<evidence type="ECO:0000256" key="7">
    <source>
        <dbReference type="ARBA" id="ARBA00022982"/>
    </source>
</evidence>
<name>A0ABU5C1T9_9BACI</name>
<evidence type="ECO:0000256" key="2">
    <source>
        <dbReference type="ARBA" id="ARBA00003297"/>
    </source>
</evidence>
<evidence type="ECO:0000256" key="4">
    <source>
        <dbReference type="ARBA" id="ARBA00022448"/>
    </source>
</evidence>
<dbReference type="PANTHER" id="PTHR42809">
    <property type="entry name" value="FLAVODOXIN 2"/>
    <property type="match status" value="1"/>
</dbReference>
<dbReference type="NCBIfam" id="TIGR01753">
    <property type="entry name" value="flav_short"/>
    <property type="match status" value="1"/>
</dbReference>
<dbReference type="NCBIfam" id="NF005216">
    <property type="entry name" value="PRK06703.1"/>
    <property type="match status" value="1"/>
</dbReference>
<dbReference type="PROSITE" id="PS50902">
    <property type="entry name" value="FLAVODOXIN_LIKE"/>
    <property type="match status" value="1"/>
</dbReference>
<gene>
    <name evidence="10" type="ORF">RWE15_01050</name>
</gene>
<dbReference type="PANTHER" id="PTHR42809:SF1">
    <property type="entry name" value="FLAVODOXIN 1"/>
    <property type="match status" value="1"/>
</dbReference>
<dbReference type="EMBL" id="JAWDIP010000003">
    <property type="protein sequence ID" value="MDY0393271.1"/>
    <property type="molecule type" value="Genomic_DNA"/>
</dbReference>
<comment type="caution">
    <text evidence="10">The sequence shown here is derived from an EMBL/GenBank/DDBJ whole genome shotgun (WGS) entry which is preliminary data.</text>
</comment>
<comment type="similarity">
    <text evidence="3 8">Belongs to the flavodoxin family.</text>
</comment>
<comment type="cofactor">
    <cofactor evidence="1 8">
        <name>FMN</name>
        <dbReference type="ChEBI" id="CHEBI:58210"/>
    </cofactor>
</comment>
<comment type="function">
    <text evidence="2 8">Low-potential electron donor to a number of redox enzymes.</text>
</comment>
<evidence type="ECO:0000313" key="11">
    <source>
        <dbReference type="Proteomes" id="UP001281447"/>
    </source>
</evidence>
<keyword evidence="5 8" id="KW-0285">Flavoprotein</keyword>
<dbReference type="InterPro" id="IPR010087">
    <property type="entry name" value="Flav_short"/>
</dbReference>
<dbReference type="InterPro" id="IPR050619">
    <property type="entry name" value="Flavodoxin"/>
</dbReference>
<sequence length="155" mass="17441">MSKILTVYASSTGNTELMAEAMVAYLESKQHEVEVKTFDFDAIDVENLPDYDAILVGTHSWDDGELPYEVEDFYEELDDVDLNGKLFGVFGSADSFYETFGGAIDLMYDRLKNLGAVLVPERLKVDLEPDKEDIARCEDFAQLLDTMLAEQVSNM</sequence>
<dbReference type="Proteomes" id="UP001281447">
    <property type="component" value="Unassembled WGS sequence"/>
</dbReference>